<evidence type="ECO:0008006" key="4">
    <source>
        <dbReference type="Google" id="ProtNLM"/>
    </source>
</evidence>
<sequence length="374" mass="41408">MKVSTLLLLSASTLAICQSPSSCKGGGKRNGADFVLVDQGINAHLGPLSKVFANANKQVNVSKVFDDGNHQMSGAATQLSWEKTKDFNDVDTKKWYPQGISSTADAAEVGTYDGKDGWLVSWYSDESHQVRISFVNKATKKYRHALLVNPSADDDFQGVGIHAGGIMWYGDTLWVVDTSNGIRVFDMTNVWEVGSGDKVGKISAGKYSAAGYKYVIPQIRWYKWTPSFPFRFSYISLDRTASPDRLMVGEYQPDEKNPIRMVQFELDYTTRILRTGADKKTAKGVWAFCHDILRTQGAVQANGRIYVSRSNGANTNGDIWGWIPGKGAAINKGMVPPGPEDLSYDKRGKKMYTVTEHPGKRYLVTLDSTRVKFP</sequence>
<dbReference type="eggNOG" id="ENOG502SICU">
    <property type="taxonomic scope" value="Eukaryota"/>
</dbReference>
<evidence type="ECO:0000256" key="1">
    <source>
        <dbReference type="SAM" id="SignalP"/>
    </source>
</evidence>
<protein>
    <recommendedName>
        <fullName evidence="4">DEHA2F08118p-like protein</fullName>
    </recommendedName>
</protein>
<gene>
    <name evidence="2" type="ORF">X797_006466</name>
</gene>
<feature type="signal peptide" evidence="1">
    <location>
        <begin position="1"/>
        <end position="15"/>
    </location>
</feature>
<name>A0A014P9W7_9HYPO</name>
<dbReference type="EMBL" id="JELW01000013">
    <property type="protein sequence ID" value="EXV00406.1"/>
    <property type="molecule type" value="Genomic_DNA"/>
</dbReference>
<dbReference type="AlphaFoldDB" id="A0A014P9W7"/>
<comment type="caution">
    <text evidence="2">The sequence shown here is derived from an EMBL/GenBank/DDBJ whole genome shotgun (WGS) entry which is preliminary data.</text>
</comment>
<proteinExistence type="predicted"/>
<dbReference type="HOGENOM" id="CLU_034353_1_1_1"/>
<dbReference type="OrthoDB" id="9983241at2759"/>
<dbReference type="SUPFAM" id="SSF69322">
    <property type="entry name" value="Tricorn protease domain 2"/>
    <property type="match status" value="1"/>
</dbReference>
<reference evidence="2 3" key="1">
    <citation type="submission" date="2014-02" db="EMBL/GenBank/DDBJ databases">
        <title>The genome sequence of the entomopathogenic fungus Metarhizium robertsii ARSEF 2575.</title>
        <authorList>
            <person name="Giuliano Garisto Donzelli B."/>
            <person name="Roe B.A."/>
            <person name="Macmil S.L."/>
            <person name="Krasnoff S.B."/>
            <person name="Gibson D.M."/>
        </authorList>
    </citation>
    <scope>NUCLEOTIDE SEQUENCE [LARGE SCALE GENOMIC DNA]</scope>
    <source>
        <strain evidence="2 3">ARSEF 2575</strain>
    </source>
</reference>
<evidence type="ECO:0000313" key="2">
    <source>
        <dbReference type="EMBL" id="EXV00406.1"/>
    </source>
</evidence>
<accession>A0A014P9W7</accession>
<evidence type="ECO:0000313" key="3">
    <source>
        <dbReference type="Proteomes" id="UP000030151"/>
    </source>
</evidence>
<keyword evidence="1" id="KW-0732">Signal</keyword>
<feature type="chain" id="PRO_5012813681" description="DEHA2F08118p-like protein" evidence="1">
    <location>
        <begin position="16"/>
        <end position="374"/>
    </location>
</feature>
<dbReference type="Proteomes" id="UP000030151">
    <property type="component" value="Unassembled WGS sequence"/>
</dbReference>
<organism evidence="2 3">
    <name type="scientific">Metarhizium robertsii</name>
    <dbReference type="NCBI Taxonomy" id="568076"/>
    <lineage>
        <taxon>Eukaryota</taxon>
        <taxon>Fungi</taxon>
        <taxon>Dikarya</taxon>
        <taxon>Ascomycota</taxon>
        <taxon>Pezizomycotina</taxon>
        <taxon>Sordariomycetes</taxon>
        <taxon>Hypocreomycetidae</taxon>
        <taxon>Hypocreales</taxon>
        <taxon>Clavicipitaceae</taxon>
        <taxon>Metarhizium</taxon>
    </lineage>
</organism>